<dbReference type="Gene3D" id="3.90.226.10">
    <property type="entry name" value="2-enoyl-CoA Hydratase, Chain A, domain 1"/>
    <property type="match status" value="1"/>
</dbReference>
<evidence type="ECO:0000259" key="7">
    <source>
        <dbReference type="PROSITE" id="PS50106"/>
    </source>
</evidence>
<evidence type="ECO:0000256" key="4">
    <source>
        <dbReference type="ARBA" id="ARBA00022825"/>
    </source>
</evidence>
<dbReference type="AlphaFoldDB" id="A0A3S0A660"/>
<dbReference type="GO" id="GO:0004175">
    <property type="term" value="F:endopeptidase activity"/>
    <property type="evidence" value="ECO:0007669"/>
    <property type="project" value="TreeGrafter"/>
</dbReference>
<dbReference type="SUPFAM" id="SSF50156">
    <property type="entry name" value="PDZ domain-like"/>
    <property type="match status" value="1"/>
</dbReference>
<evidence type="ECO:0000313" key="9">
    <source>
        <dbReference type="Proteomes" id="UP000279470"/>
    </source>
</evidence>
<dbReference type="SUPFAM" id="SSF52096">
    <property type="entry name" value="ClpP/crotonase"/>
    <property type="match status" value="1"/>
</dbReference>
<keyword evidence="6" id="KW-0812">Transmembrane</keyword>
<comment type="caution">
    <text evidence="8">The sequence shown here is derived from an EMBL/GenBank/DDBJ whole genome shotgun (WGS) entry which is preliminary data.</text>
</comment>
<dbReference type="PANTHER" id="PTHR32060:SF30">
    <property type="entry name" value="CARBOXY-TERMINAL PROCESSING PROTEASE CTPA"/>
    <property type="match status" value="1"/>
</dbReference>
<feature type="transmembrane region" description="Helical" evidence="6">
    <location>
        <begin position="20"/>
        <end position="39"/>
    </location>
</feature>
<dbReference type="CDD" id="cd07560">
    <property type="entry name" value="Peptidase_S41_CPP"/>
    <property type="match status" value="1"/>
</dbReference>
<dbReference type="GO" id="GO:0030288">
    <property type="term" value="C:outer membrane-bounded periplasmic space"/>
    <property type="evidence" value="ECO:0007669"/>
    <property type="project" value="TreeGrafter"/>
</dbReference>
<dbReference type="InterPro" id="IPR004447">
    <property type="entry name" value="Peptidase_S41A"/>
</dbReference>
<evidence type="ECO:0000256" key="2">
    <source>
        <dbReference type="ARBA" id="ARBA00022670"/>
    </source>
</evidence>
<dbReference type="Pfam" id="PF22694">
    <property type="entry name" value="CtpB_N-like"/>
    <property type="match status" value="1"/>
</dbReference>
<dbReference type="SMART" id="SM00245">
    <property type="entry name" value="TSPc"/>
    <property type="match status" value="1"/>
</dbReference>
<dbReference type="InterPro" id="IPR055210">
    <property type="entry name" value="CtpA/B_N"/>
</dbReference>
<dbReference type="CDD" id="cd06782">
    <property type="entry name" value="cpPDZ_CPP-like"/>
    <property type="match status" value="1"/>
</dbReference>
<dbReference type="Gene3D" id="2.30.42.10">
    <property type="match status" value="1"/>
</dbReference>
<evidence type="ECO:0000256" key="6">
    <source>
        <dbReference type="SAM" id="Phobius"/>
    </source>
</evidence>
<dbReference type="GO" id="GO:0007165">
    <property type="term" value="P:signal transduction"/>
    <property type="evidence" value="ECO:0007669"/>
    <property type="project" value="TreeGrafter"/>
</dbReference>
<dbReference type="Pfam" id="PF03572">
    <property type="entry name" value="Peptidase_S41"/>
    <property type="match status" value="1"/>
</dbReference>
<dbReference type="InterPro" id="IPR041489">
    <property type="entry name" value="PDZ_6"/>
</dbReference>
<feature type="domain" description="PDZ" evidence="7">
    <location>
        <begin position="93"/>
        <end position="161"/>
    </location>
</feature>
<evidence type="ECO:0000313" key="8">
    <source>
        <dbReference type="EMBL" id="RST65084.1"/>
    </source>
</evidence>
<dbReference type="SMART" id="SM00228">
    <property type="entry name" value="PDZ"/>
    <property type="match status" value="1"/>
</dbReference>
<dbReference type="FunFam" id="2.30.42.10:FF:000063">
    <property type="entry name" value="Peptidase, S41 family"/>
    <property type="match status" value="1"/>
</dbReference>
<dbReference type="InterPro" id="IPR005151">
    <property type="entry name" value="Tail-specific_protease"/>
</dbReference>
<protein>
    <submittedName>
        <fullName evidence="8">S41 family peptidase</fullName>
    </submittedName>
</protein>
<name>A0A3S0A660_9RICK</name>
<dbReference type="GO" id="GO:0006508">
    <property type="term" value="P:proteolysis"/>
    <property type="evidence" value="ECO:0007669"/>
    <property type="project" value="UniProtKB-KW"/>
</dbReference>
<dbReference type="NCBIfam" id="TIGR00225">
    <property type="entry name" value="prc"/>
    <property type="match status" value="1"/>
</dbReference>
<gene>
    <name evidence="8" type="ORF">EIC27_04440</name>
</gene>
<keyword evidence="6" id="KW-1133">Transmembrane helix</keyword>
<evidence type="ECO:0000256" key="3">
    <source>
        <dbReference type="ARBA" id="ARBA00022801"/>
    </source>
</evidence>
<organism evidence="8 9">
    <name type="scientific">Candidatus Aquarickettsia rohweri</name>
    <dbReference type="NCBI Taxonomy" id="2602574"/>
    <lineage>
        <taxon>Bacteria</taxon>
        <taxon>Pseudomonadati</taxon>
        <taxon>Pseudomonadota</taxon>
        <taxon>Alphaproteobacteria</taxon>
        <taxon>Rickettsiales</taxon>
        <taxon>Candidatus Midichloriaceae</taxon>
        <taxon>Candidatus Aquarickettsia</taxon>
    </lineage>
</organism>
<dbReference type="Pfam" id="PF17820">
    <property type="entry name" value="PDZ_6"/>
    <property type="match status" value="1"/>
</dbReference>
<dbReference type="PANTHER" id="PTHR32060">
    <property type="entry name" value="TAIL-SPECIFIC PROTEASE"/>
    <property type="match status" value="1"/>
</dbReference>
<dbReference type="GO" id="GO:0008236">
    <property type="term" value="F:serine-type peptidase activity"/>
    <property type="evidence" value="ECO:0007669"/>
    <property type="project" value="UniProtKB-KW"/>
</dbReference>
<keyword evidence="6" id="KW-0472">Membrane</keyword>
<comment type="similarity">
    <text evidence="1 5">Belongs to the peptidase S41A family.</text>
</comment>
<dbReference type="InterPro" id="IPR029045">
    <property type="entry name" value="ClpP/crotonase-like_dom_sf"/>
</dbReference>
<keyword evidence="2 5" id="KW-0645">Protease</keyword>
<dbReference type="EMBL" id="RXFM01000057">
    <property type="protein sequence ID" value="RST65084.1"/>
    <property type="molecule type" value="Genomic_DNA"/>
</dbReference>
<keyword evidence="9" id="KW-1185">Reference proteome</keyword>
<dbReference type="InterPro" id="IPR036034">
    <property type="entry name" value="PDZ_sf"/>
</dbReference>
<reference evidence="9" key="1">
    <citation type="submission" date="2018-11" db="EMBL/GenBank/DDBJ databases">
        <title>Phylogenetic, genomic, and biogeographic characterization of a novel and ubiquitous marine invertebrate-associated Rickettsiales parasite, Candidatus Marinoinvertebrata rohwerii, gen. nov., sp. nov.</title>
        <authorList>
            <person name="Klinges J.G."/>
            <person name="Rosales S.M."/>
            <person name="Mcminds R."/>
            <person name="Shaver E.C."/>
            <person name="Shantz A."/>
            <person name="Peters E.C."/>
            <person name="Burkepile D.E."/>
            <person name="Silliman B.R."/>
            <person name="Vega Thurber R.L."/>
        </authorList>
    </citation>
    <scope>NUCLEOTIDE SEQUENCE [LARGE SCALE GENOMIC DNA]</scope>
    <source>
        <strain evidence="9">a_cerv_44</strain>
    </source>
</reference>
<dbReference type="Gene3D" id="3.30.750.44">
    <property type="match status" value="1"/>
</dbReference>
<proteinExistence type="inferred from homology"/>
<sequence length="422" mass="47029">MFIKVNIFLLFVNTKSHKNLISVLAILYILITYSNLGFANEKYKDMKDFEEVIDIIHNQYINKVDNKQLMQSAINGMLDSLDPYSTFLTKEEYDDMKSSAKGEFGGIGVEINMEQGFLKVVSSYKNLPAYRAGIKPGDIIVMINDEAIGSMSIVQASDKLKGEPGSTVKLKIYRDSGEIKEVVITRDVIKLIPTKVLYYNQDKVIYAKIGNFSEKTSLILKNELLKIINNHNSIKGLILDLRDNPGGILDQAVEVSRLFLNDGIIVSIKTRHNNEEISYDATGADIIKGLPIVILINNGSASSSEIVAGALQDNKRALVMGEKSFCKGLVQNLIPFSNGSAIKLTTAKFYTPLGKSIQEECIIPNIEIISPLVNTELNNDTNNAIIKNNNHKNLKNYQNDYVLLRAIDLVKGISLYTHDKNE</sequence>
<accession>A0A3S0A660</accession>
<dbReference type="InterPro" id="IPR001478">
    <property type="entry name" value="PDZ"/>
</dbReference>
<evidence type="ECO:0000256" key="5">
    <source>
        <dbReference type="RuleBase" id="RU004404"/>
    </source>
</evidence>
<keyword evidence="4 5" id="KW-0720">Serine protease</keyword>
<dbReference type="OrthoDB" id="9812068at2"/>
<keyword evidence="3 5" id="KW-0378">Hydrolase</keyword>
<evidence type="ECO:0000256" key="1">
    <source>
        <dbReference type="ARBA" id="ARBA00009179"/>
    </source>
</evidence>
<dbReference type="Proteomes" id="UP000279470">
    <property type="component" value="Unassembled WGS sequence"/>
</dbReference>
<dbReference type="PROSITE" id="PS50106">
    <property type="entry name" value="PDZ"/>
    <property type="match status" value="1"/>
</dbReference>